<feature type="region of interest" description="Disordered" evidence="1">
    <location>
        <begin position="180"/>
        <end position="199"/>
    </location>
</feature>
<reference evidence="2" key="1">
    <citation type="submission" date="2025-08" db="UniProtKB">
        <authorList>
            <consortium name="Ensembl"/>
        </authorList>
    </citation>
    <scope>IDENTIFICATION</scope>
</reference>
<keyword evidence="3" id="KW-1185">Reference proteome</keyword>
<accession>A0A8C4QMC0</accession>
<proteinExistence type="predicted"/>
<evidence type="ECO:0000313" key="3">
    <source>
        <dbReference type="Proteomes" id="UP000694388"/>
    </source>
</evidence>
<dbReference type="Proteomes" id="UP000694388">
    <property type="component" value="Unplaced"/>
</dbReference>
<feature type="region of interest" description="Disordered" evidence="1">
    <location>
        <begin position="216"/>
        <end position="305"/>
    </location>
</feature>
<feature type="compositionally biased region" description="Basic and acidic residues" evidence="1">
    <location>
        <begin position="185"/>
        <end position="195"/>
    </location>
</feature>
<organism evidence="2 3">
    <name type="scientific">Eptatretus burgeri</name>
    <name type="common">Inshore hagfish</name>
    <dbReference type="NCBI Taxonomy" id="7764"/>
    <lineage>
        <taxon>Eukaryota</taxon>
        <taxon>Metazoa</taxon>
        <taxon>Chordata</taxon>
        <taxon>Craniata</taxon>
        <taxon>Vertebrata</taxon>
        <taxon>Cyclostomata</taxon>
        <taxon>Myxini</taxon>
        <taxon>Myxiniformes</taxon>
        <taxon>Myxinidae</taxon>
        <taxon>Eptatretinae</taxon>
        <taxon>Eptatretus</taxon>
    </lineage>
</organism>
<protein>
    <submittedName>
        <fullName evidence="2">Uncharacterized protein</fullName>
    </submittedName>
</protein>
<sequence>MYTARLELSAETVGAVKAIASFLQMPDVLSACDIFVENQSTKLDKQDNNGDNNSSCQNDGLGNSHLSRTAARQQMARPEQGTGCGEAPGNLGSEALKDTNRVVEKTKVAKEDDNQRVPEVIKVTGGEEVAMAKVTDRLQGKRVVGEVNQMVGEDNDLMIHENNVKKNMEMDVIMQEVGMKEEEELEKKRDREEKNSNNMLQCKFEMNMRQNKNATIHRQEEQQLDSESESEDTEAMEDEDCQDSAGSCEDVEIESAMYGSHPAEKQEEDENSGEGQGKEEELEQDIAGEDLGSGRARSYADRSESKVYSSTLHKCEVRNACMLRLPMK</sequence>
<name>A0A8C4QMC0_EPTBU</name>
<evidence type="ECO:0000256" key="1">
    <source>
        <dbReference type="SAM" id="MobiDB-lite"/>
    </source>
</evidence>
<feature type="compositionally biased region" description="Polar residues" evidence="1">
    <location>
        <begin position="49"/>
        <end position="72"/>
    </location>
</feature>
<dbReference type="InterPro" id="IPR011333">
    <property type="entry name" value="SKP1/BTB/POZ_sf"/>
</dbReference>
<dbReference type="Ensembl" id="ENSEBUT00000018267.1">
    <property type="protein sequence ID" value="ENSEBUP00000017691.1"/>
    <property type="gene ID" value="ENSEBUG00000011059.1"/>
</dbReference>
<dbReference type="AlphaFoldDB" id="A0A8C4QMC0"/>
<reference evidence="2" key="2">
    <citation type="submission" date="2025-09" db="UniProtKB">
        <authorList>
            <consortium name="Ensembl"/>
        </authorList>
    </citation>
    <scope>IDENTIFICATION</scope>
</reference>
<dbReference type="Gene3D" id="3.30.710.10">
    <property type="entry name" value="Potassium Channel Kv1.1, Chain A"/>
    <property type="match status" value="1"/>
</dbReference>
<feature type="compositionally biased region" description="Acidic residues" evidence="1">
    <location>
        <begin position="222"/>
        <end position="242"/>
    </location>
</feature>
<feature type="region of interest" description="Disordered" evidence="1">
    <location>
        <begin position="43"/>
        <end position="99"/>
    </location>
</feature>
<evidence type="ECO:0000313" key="2">
    <source>
        <dbReference type="Ensembl" id="ENSEBUP00000017691.1"/>
    </source>
</evidence>